<evidence type="ECO:0000256" key="5">
    <source>
        <dbReference type="ARBA" id="ARBA00022833"/>
    </source>
</evidence>
<gene>
    <name evidence="7" type="ORF">GQE98_01460</name>
</gene>
<dbReference type="CDD" id="cd10001">
    <property type="entry name" value="HDAC_classII_APAH"/>
    <property type="match status" value="1"/>
</dbReference>
<feature type="domain" description="Histone deacetylase" evidence="6">
    <location>
        <begin position="28"/>
        <end position="337"/>
    </location>
</feature>
<evidence type="ECO:0000313" key="8">
    <source>
        <dbReference type="Proteomes" id="UP000476030"/>
    </source>
</evidence>
<comment type="similarity">
    <text evidence="2">Belongs to the histone deacetylase family.</text>
</comment>
<accession>A0A6L8W468</accession>
<keyword evidence="3" id="KW-0479">Metal-binding</keyword>
<evidence type="ECO:0000256" key="2">
    <source>
        <dbReference type="ARBA" id="ARBA00005947"/>
    </source>
</evidence>
<reference evidence="7 8" key="1">
    <citation type="submission" date="2019-12" db="EMBL/GenBank/DDBJ databases">
        <title>Snethiella sp. nov. sp. isolated from sea sand.</title>
        <authorList>
            <person name="Kim J."/>
            <person name="Jeong S.E."/>
            <person name="Jung H.S."/>
            <person name="Jeon C.O."/>
        </authorList>
    </citation>
    <scope>NUCLEOTIDE SEQUENCE [LARGE SCALE GENOMIC DNA]</scope>
    <source>
        <strain evidence="7 8">DP05</strain>
    </source>
</reference>
<organism evidence="7 8">
    <name type="scientific">Sneathiella litorea</name>
    <dbReference type="NCBI Taxonomy" id="2606216"/>
    <lineage>
        <taxon>Bacteria</taxon>
        <taxon>Pseudomonadati</taxon>
        <taxon>Pseudomonadota</taxon>
        <taxon>Alphaproteobacteria</taxon>
        <taxon>Sneathiellales</taxon>
        <taxon>Sneathiellaceae</taxon>
        <taxon>Sneathiella</taxon>
    </lineage>
</organism>
<evidence type="ECO:0000313" key="7">
    <source>
        <dbReference type="EMBL" id="MZR29292.1"/>
    </source>
</evidence>
<dbReference type="EMBL" id="WTUW01000001">
    <property type="protein sequence ID" value="MZR29292.1"/>
    <property type="molecule type" value="Genomic_DNA"/>
</dbReference>
<keyword evidence="4" id="KW-0378">Hydrolase</keyword>
<protein>
    <submittedName>
        <fullName evidence="7">Histone deacetylase family protein</fullName>
    </submittedName>
</protein>
<sequence>MKIIYSPDHAKHDPKTYFKGGAFHEPQEVPGRAEALVKGLKEAGHEILAPTDFGPSPRAAVHTPGYLQFLETIHTRWKVAQMGGEEVLPNIHPGRHMSSMPSGIVGEVGFYTTDISAPIGPTTWEAAVTSSNVALTATDYVLSDLEGKLSAYALCRPPGHHAFKDQAGGFCFLNNIAIAGEYARRKVNRVAILDVDVHHGNGTQGIFYDRADVFTISLHCDPTDFYPFFSGYAHERGTGAGEGYNLNLPLAPKSADEAFLDRLEEAMAALSAYAPDVLFIALGLDAFEGDPLIGLSITTEGFGRIAARIARLGLPTVLVQEGGYNRDFLGVNITSFISGFEGVR</sequence>
<dbReference type="InterPro" id="IPR023696">
    <property type="entry name" value="Ureohydrolase_dom_sf"/>
</dbReference>
<dbReference type="InterPro" id="IPR000286">
    <property type="entry name" value="HDACs"/>
</dbReference>
<dbReference type="RefSeq" id="WP_161313774.1">
    <property type="nucleotide sequence ID" value="NZ_WTUW01000001.1"/>
</dbReference>
<name>A0A6L8W468_9PROT</name>
<evidence type="ECO:0000256" key="3">
    <source>
        <dbReference type="ARBA" id="ARBA00022723"/>
    </source>
</evidence>
<dbReference type="InterPro" id="IPR037138">
    <property type="entry name" value="His_deacetylse_dom_sf"/>
</dbReference>
<dbReference type="GO" id="GO:0040029">
    <property type="term" value="P:epigenetic regulation of gene expression"/>
    <property type="evidence" value="ECO:0007669"/>
    <property type="project" value="TreeGrafter"/>
</dbReference>
<dbReference type="PRINTS" id="PR01270">
    <property type="entry name" value="HDASUPER"/>
</dbReference>
<keyword evidence="5" id="KW-0862">Zinc</keyword>
<dbReference type="GO" id="GO:0046872">
    <property type="term" value="F:metal ion binding"/>
    <property type="evidence" value="ECO:0007669"/>
    <property type="project" value="UniProtKB-KW"/>
</dbReference>
<dbReference type="InterPro" id="IPR023801">
    <property type="entry name" value="His_deacetylse_dom"/>
</dbReference>
<dbReference type="SUPFAM" id="SSF52768">
    <property type="entry name" value="Arginase/deacetylase"/>
    <property type="match status" value="1"/>
</dbReference>
<dbReference type="Pfam" id="PF00850">
    <property type="entry name" value="Hist_deacetyl"/>
    <property type="match status" value="1"/>
</dbReference>
<keyword evidence="8" id="KW-1185">Reference proteome</keyword>
<dbReference type="Proteomes" id="UP000476030">
    <property type="component" value="Unassembled WGS sequence"/>
</dbReference>
<proteinExistence type="inferred from homology"/>
<comment type="cofactor">
    <cofactor evidence="1">
        <name>Zn(2+)</name>
        <dbReference type="ChEBI" id="CHEBI:29105"/>
    </cofactor>
</comment>
<dbReference type="AlphaFoldDB" id="A0A6L8W468"/>
<evidence type="ECO:0000256" key="1">
    <source>
        <dbReference type="ARBA" id="ARBA00001947"/>
    </source>
</evidence>
<dbReference type="Gene3D" id="3.40.800.20">
    <property type="entry name" value="Histone deacetylase domain"/>
    <property type="match status" value="1"/>
</dbReference>
<evidence type="ECO:0000256" key="4">
    <source>
        <dbReference type="ARBA" id="ARBA00022801"/>
    </source>
</evidence>
<dbReference type="PANTHER" id="PTHR10625:SF17">
    <property type="entry name" value="HISTONE DEACETYLASE 8"/>
    <property type="match status" value="1"/>
</dbReference>
<evidence type="ECO:0000259" key="6">
    <source>
        <dbReference type="Pfam" id="PF00850"/>
    </source>
</evidence>
<dbReference type="GO" id="GO:0004407">
    <property type="term" value="F:histone deacetylase activity"/>
    <property type="evidence" value="ECO:0007669"/>
    <property type="project" value="TreeGrafter"/>
</dbReference>
<dbReference type="GO" id="GO:0016787">
    <property type="term" value="F:hydrolase activity"/>
    <property type="evidence" value="ECO:0007669"/>
    <property type="project" value="UniProtKB-KW"/>
</dbReference>
<dbReference type="PANTHER" id="PTHR10625">
    <property type="entry name" value="HISTONE DEACETYLASE HDAC1-RELATED"/>
    <property type="match status" value="1"/>
</dbReference>
<comment type="caution">
    <text evidence="7">The sequence shown here is derived from an EMBL/GenBank/DDBJ whole genome shotgun (WGS) entry which is preliminary data.</text>
</comment>